<protein>
    <submittedName>
        <fullName evidence="1">Uncharacterized protein</fullName>
    </submittedName>
</protein>
<dbReference type="EMBL" id="CP039350">
    <property type="protein sequence ID" value="QCD96240.1"/>
    <property type="molecule type" value="Genomic_DNA"/>
</dbReference>
<gene>
    <name evidence="1" type="ORF">DEO72_LG6g942</name>
</gene>
<organism evidence="1 2">
    <name type="scientific">Vigna unguiculata</name>
    <name type="common">Cowpea</name>
    <dbReference type="NCBI Taxonomy" id="3917"/>
    <lineage>
        <taxon>Eukaryota</taxon>
        <taxon>Viridiplantae</taxon>
        <taxon>Streptophyta</taxon>
        <taxon>Embryophyta</taxon>
        <taxon>Tracheophyta</taxon>
        <taxon>Spermatophyta</taxon>
        <taxon>Magnoliopsida</taxon>
        <taxon>eudicotyledons</taxon>
        <taxon>Gunneridae</taxon>
        <taxon>Pentapetalae</taxon>
        <taxon>rosids</taxon>
        <taxon>fabids</taxon>
        <taxon>Fabales</taxon>
        <taxon>Fabaceae</taxon>
        <taxon>Papilionoideae</taxon>
        <taxon>50 kb inversion clade</taxon>
        <taxon>NPAAA clade</taxon>
        <taxon>indigoferoid/millettioid clade</taxon>
        <taxon>Phaseoleae</taxon>
        <taxon>Vigna</taxon>
    </lineage>
</organism>
<proteinExistence type="predicted"/>
<reference evidence="1 2" key="1">
    <citation type="submission" date="2019-04" db="EMBL/GenBank/DDBJ databases">
        <title>An improved genome assembly and genetic linkage map for asparagus bean, Vigna unguiculata ssp. sesquipedialis.</title>
        <authorList>
            <person name="Xia Q."/>
            <person name="Zhang R."/>
            <person name="Dong Y."/>
        </authorList>
    </citation>
    <scope>NUCLEOTIDE SEQUENCE [LARGE SCALE GENOMIC DNA]</scope>
    <source>
        <tissue evidence="1">Leaf</tissue>
    </source>
</reference>
<evidence type="ECO:0000313" key="1">
    <source>
        <dbReference type="EMBL" id="QCD96240.1"/>
    </source>
</evidence>
<name>A0A4D6M6E6_VIGUN</name>
<accession>A0A4D6M6E6</accession>
<dbReference type="Proteomes" id="UP000501690">
    <property type="component" value="Linkage Group LG6"/>
</dbReference>
<keyword evidence="2" id="KW-1185">Reference proteome</keyword>
<dbReference type="AlphaFoldDB" id="A0A4D6M6E6"/>
<sequence>MENKSVVETSIDANRMGTTIEWALMKKQACDIVAAYCVLRGLSAQSKRPCDIGVTYCVLKGLSTQSKQACDIVAAYCVLRGLSTQTYYVLRGLSTQSKRPCDIGVAYCVLRGLSAQSKQHYFVCSYLVRDVVGTVINQDVHLSNEEQIRQCIPDYPIRYSVIHYQIDLSGIGSRIR</sequence>
<evidence type="ECO:0000313" key="2">
    <source>
        <dbReference type="Proteomes" id="UP000501690"/>
    </source>
</evidence>